<organism evidence="5 6">
    <name type="scientific">Staphylococcus lugdunensis</name>
    <dbReference type="NCBI Taxonomy" id="28035"/>
    <lineage>
        <taxon>Bacteria</taxon>
        <taxon>Bacillati</taxon>
        <taxon>Bacillota</taxon>
        <taxon>Bacilli</taxon>
        <taxon>Bacillales</taxon>
        <taxon>Staphylococcaceae</taxon>
        <taxon>Staphylococcus</taxon>
    </lineage>
</organism>
<keyword evidence="2" id="KW-0547">Nucleotide-binding</keyword>
<dbReference type="InterPro" id="IPR047667">
    <property type="entry name" value="ATPase_ComGA"/>
</dbReference>
<dbReference type="InterPro" id="IPR027417">
    <property type="entry name" value="P-loop_NTPase"/>
</dbReference>
<proteinExistence type="inferred from homology"/>
<dbReference type="Gene3D" id="3.30.450.90">
    <property type="match status" value="1"/>
</dbReference>
<feature type="domain" description="Bacterial type II secretion system protein E" evidence="4">
    <location>
        <begin position="214"/>
        <end position="228"/>
    </location>
</feature>
<dbReference type="AlphaFoldDB" id="A0ABD4EDX0"/>
<dbReference type="Proteomes" id="UP000070063">
    <property type="component" value="Unassembled WGS sequence"/>
</dbReference>
<dbReference type="Gene3D" id="3.40.50.300">
    <property type="entry name" value="P-loop containing nucleotide triphosphate hydrolases"/>
    <property type="match status" value="1"/>
</dbReference>
<gene>
    <name evidence="5" type="ORF">HMPREF3225_01906</name>
</gene>
<dbReference type="PANTHER" id="PTHR30258:SF2">
    <property type="entry name" value="COMG OPERON PROTEIN 1"/>
    <property type="match status" value="1"/>
</dbReference>
<evidence type="ECO:0000259" key="4">
    <source>
        <dbReference type="PROSITE" id="PS00662"/>
    </source>
</evidence>
<name>A0ABD4EDX0_STALU</name>
<evidence type="ECO:0000313" key="6">
    <source>
        <dbReference type="Proteomes" id="UP000070063"/>
    </source>
</evidence>
<protein>
    <submittedName>
        <fullName evidence="5">ComG operon protein 1 family protein</fullName>
    </submittedName>
</protein>
<dbReference type="PROSITE" id="PS00662">
    <property type="entry name" value="T2SP_E"/>
    <property type="match status" value="1"/>
</dbReference>
<evidence type="ECO:0000256" key="3">
    <source>
        <dbReference type="ARBA" id="ARBA00022840"/>
    </source>
</evidence>
<comment type="similarity">
    <text evidence="1">Belongs to the GSP E family.</text>
</comment>
<accession>A0ABD4EDX0</accession>
<dbReference type="EMBL" id="LRQI01000079">
    <property type="protein sequence ID" value="KXA36953.1"/>
    <property type="molecule type" value="Genomic_DNA"/>
</dbReference>
<evidence type="ECO:0000256" key="1">
    <source>
        <dbReference type="ARBA" id="ARBA00006611"/>
    </source>
</evidence>
<dbReference type="PANTHER" id="PTHR30258">
    <property type="entry name" value="TYPE II SECRETION SYSTEM PROTEIN GSPE-RELATED"/>
    <property type="match status" value="1"/>
</dbReference>
<sequence length="342" mass="38883">MVKVKITPPTFIYVGGAFMKILFKEIVNKAIQQNASDIHFIPSQTTVIIKFRVNDQLVDYEELNLSIYTKLLTFMKFQAGLDVSTHQIAQSGRYTYQYKQQYYLRISTLPLSLGTESCVIRIVPQYFQQHKTCYQFNDFKQFMNKKQGLLLFSGPTGSGKSTLMYQMVLYAQQELNLNVITIEDPVEQLISGITQVSVNDKAGINYVSTFKAILRCDPDVILIGEIRDASIAKCVIQASLSGHLVLSTIHANNCKGTLLRLLEMGISVQEICQSINLISNQRLITTLNQQRALVCEMMINHQIEYFFEHNHTLPKSFHHLSQLIGNMSKEGVICEETANKYT</sequence>
<comment type="caution">
    <text evidence="5">The sequence shown here is derived from an EMBL/GenBank/DDBJ whole genome shotgun (WGS) entry which is preliminary data.</text>
</comment>
<dbReference type="NCBIfam" id="NF041000">
    <property type="entry name" value="ATPase_ComGA"/>
    <property type="match status" value="1"/>
</dbReference>
<dbReference type="InterPro" id="IPR001482">
    <property type="entry name" value="T2SS/T4SS_dom"/>
</dbReference>
<dbReference type="GO" id="GO:0005524">
    <property type="term" value="F:ATP binding"/>
    <property type="evidence" value="ECO:0007669"/>
    <property type="project" value="UniProtKB-KW"/>
</dbReference>
<evidence type="ECO:0000256" key="2">
    <source>
        <dbReference type="ARBA" id="ARBA00022741"/>
    </source>
</evidence>
<evidence type="ECO:0000313" key="5">
    <source>
        <dbReference type="EMBL" id="KXA36953.1"/>
    </source>
</evidence>
<dbReference type="Pfam" id="PF00437">
    <property type="entry name" value="T2SSE"/>
    <property type="match status" value="1"/>
</dbReference>
<dbReference type="SUPFAM" id="SSF52540">
    <property type="entry name" value="P-loop containing nucleoside triphosphate hydrolases"/>
    <property type="match status" value="1"/>
</dbReference>
<keyword evidence="3" id="KW-0067">ATP-binding</keyword>
<dbReference type="CDD" id="cd01129">
    <property type="entry name" value="PulE-GspE-like"/>
    <property type="match status" value="1"/>
</dbReference>
<reference evidence="5 6" key="1">
    <citation type="submission" date="2016-01" db="EMBL/GenBank/DDBJ databases">
        <authorList>
            <person name="Mitreva M."/>
            <person name="Pepin K.H."/>
            <person name="Mihindukulasuriya K.A."/>
            <person name="Fulton R."/>
            <person name="Fronick C."/>
            <person name="O'Laughlin M."/>
            <person name="Miner T."/>
            <person name="Herter B."/>
            <person name="Rosa B.A."/>
            <person name="Cordes M."/>
            <person name="Tomlinson C."/>
            <person name="Wollam A."/>
            <person name="Palsikar V.B."/>
            <person name="Mardis E.R."/>
            <person name="Wilson R.K."/>
        </authorList>
    </citation>
    <scope>NUCLEOTIDE SEQUENCE [LARGE SCALE GENOMIC DNA]</scope>
    <source>
        <strain evidence="5 6">MJR7738</strain>
    </source>
</reference>